<accession>A0A9Q0YIS7</accession>
<evidence type="ECO:0000313" key="2">
    <source>
        <dbReference type="Proteomes" id="UP001152320"/>
    </source>
</evidence>
<proteinExistence type="predicted"/>
<organism evidence="1 2">
    <name type="scientific">Holothuria leucospilota</name>
    <name type="common">Black long sea cucumber</name>
    <name type="synonym">Mertensiothuria leucospilota</name>
    <dbReference type="NCBI Taxonomy" id="206669"/>
    <lineage>
        <taxon>Eukaryota</taxon>
        <taxon>Metazoa</taxon>
        <taxon>Echinodermata</taxon>
        <taxon>Eleutherozoa</taxon>
        <taxon>Echinozoa</taxon>
        <taxon>Holothuroidea</taxon>
        <taxon>Aspidochirotacea</taxon>
        <taxon>Aspidochirotida</taxon>
        <taxon>Holothuriidae</taxon>
        <taxon>Holothuria</taxon>
    </lineage>
</organism>
<keyword evidence="2" id="KW-1185">Reference proteome</keyword>
<dbReference type="Proteomes" id="UP001152320">
    <property type="component" value="Chromosome 23"/>
</dbReference>
<dbReference type="EMBL" id="JAIZAY010000023">
    <property type="protein sequence ID" value="KAJ8019516.1"/>
    <property type="molecule type" value="Genomic_DNA"/>
</dbReference>
<reference evidence="1" key="1">
    <citation type="submission" date="2021-10" db="EMBL/GenBank/DDBJ databases">
        <title>Tropical sea cucumber genome reveals ecological adaptation and Cuvierian tubules defense mechanism.</title>
        <authorList>
            <person name="Chen T."/>
        </authorList>
    </citation>
    <scope>NUCLEOTIDE SEQUENCE</scope>
    <source>
        <strain evidence="1">Nanhai2018</strain>
        <tissue evidence="1">Muscle</tissue>
    </source>
</reference>
<gene>
    <name evidence="1" type="ORF">HOLleu_41145</name>
</gene>
<evidence type="ECO:0008006" key="3">
    <source>
        <dbReference type="Google" id="ProtNLM"/>
    </source>
</evidence>
<dbReference type="AlphaFoldDB" id="A0A9Q0YIS7"/>
<protein>
    <recommendedName>
        <fullName evidence="3">Reverse transcriptase domain-containing protein</fullName>
    </recommendedName>
</protein>
<name>A0A9Q0YIS7_HOLLE</name>
<dbReference type="OrthoDB" id="445826at2759"/>
<sequence length="86" mass="9528">MRNALPDPVSLVCGIPQGSVAGPLVFTFFSAPLQDIISSHGIIQWYMPMITSCTVPSIQEIVLQQYRRQKLVLPTSAHGVRITGWY</sequence>
<evidence type="ECO:0000313" key="1">
    <source>
        <dbReference type="EMBL" id="KAJ8019516.1"/>
    </source>
</evidence>
<comment type="caution">
    <text evidence="1">The sequence shown here is derived from an EMBL/GenBank/DDBJ whole genome shotgun (WGS) entry which is preliminary data.</text>
</comment>